<protein>
    <recommendedName>
        <fullName evidence="3 9">Mediator of RNA polymerase II transcription subunit 16</fullName>
    </recommendedName>
    <alternativeName>
        <fullName evidence="8 9">Mediator complex subunit 16</fullName>
    </alternativeName>
</protein>
<feature type="domain" description="Mediator complex subunit Med16 N-terminal" evidence="11">
    <location>
        <begin position="195"/>
        <end position="557"/>
    </location>
</feature>
<evidence type="ECO:0000256" key="9">
    <source>
        <dbReference type="RuleBase" id="RU364149"/>
    </source>
</evidence>
<evidence type="ECO:0000256" key="2">
    <source>
        <dbReference type="ARBA" id="ARBA00006543"/>
    </source>
</evidence>
<comment type="function">
    <text evidence="9">Component of the Mediator complex, a coactivator involved in the regulated transcription of nearly all RNA polymerase II-dependent genes. Mediator functions as a bridge to convey information from gene-specific regulatory proteins to the basal RNA polymerase II transcription machinery. Mediator is recruited to promoters by direct interactions with regulatory proteins and serves as a scaffold for the assembly of a functional preinitiation complex with RNA polymerase II and the general transcription factors.</text>
</comment>
<feature type="region of interest" description="Disordered" evidence="10">
    <location>
        <begin position="129"/>
        <end position="160"/>
    </location>
</feature>
<reference evidence="13 14" key="1">
    <citation type="submission" date="2024-01" db="EMBL/GenBank/DDBJ databases">
        <authorList>
            <consortium name="Genoscope - CEA"/>
            <person name="William W."/>
        </authorList>
    </citation>
    <scope>NUCLEOTIDE SEQUENCE [LARGE SCALE GENOMIC DNA]</scope>
    <source>
        <strain evidence="13 14">29B2s-10</strain>
    </source>
</reference>
<evidence type="ECO:0000256" key="8">
    <source>
        <dbReference type="ARBA" id="ARBA00032015"/>
    </source>
</evidence>
<gene>
    <name evidence="13" type="primary">SIN4</name>
    <name evidence="9" type="synonym">MED16</name>
    <name evidence="13" type="ORF">CAAN4_H04412</name>
</gene>
<keyword evidence="4 9" id="KW-0805">Transcription regulation</keyword>
<dbReference type="Pfam" id="PF20719">
    <property type="entry name" value="Med16_C"/>
    <property type="match status" value="1"/>
</dbReference>
<keyword evidence="5 9" id="KW-0010">Activator</keyword>
<feature type="domain" description="Mediator complex subunit 16 C-terminal" evidence="12">
    <location>
        <begin position="927"/>
        <end position="1066"/>
    </location>
</feature>
<evidence type="ECO:0000256" key="6">
    <source>
        <dbReference type="ARBA" id="ARBA00023163"/>
    </source>
</evidence>
<evidence type="ECO:0000256" key="1">
    <source>
        <dbReference type="ARBA" id="ARBA00004123"/>
    </source>
</evidence>
<accession>A0ABP0EKS8</accession>
<evidence type="ECO:0000256" key="4">
    <source>
        <dbReference type="ARBA" id="ARBA00023015"/>
    </source>
</evidence>
<evidence type="ECO:0000256" key="7">
    <source>
        <dbReference type="ARBA" id="ARBA00023242"/>
    </source>
</evidence>
<feature type="region of interest" description="Disordered" evidence="10">
    <location>
        <begin position="1"/>
        <end position="20"/>
    </location>
</feature>
<evidence type="ECO:0000256" key="5">
    <source>
        <dbReference type="ARBA" id="ARBA00023159"/>
    </source>
</evidence>
<proteinExistence type="inferred from homology"/>
<evidence type="ECO:0000313" key="13">
    <source>
        <dbReference type="EMBL" id="CAK7920617.1"/>
    </source>
</evidence>
<dbReference type="Proteomes" id="UP001497600">
    <property type="component" value="Chromosome H"/>
</dbReference>
<keyword evidence="7 9" id="KW-0539">Nucleus</keyword>
<feature type="compositionally biased region" description="Polar residues" evidence="10">
    <location>
        <begin position="1"/>
        <end position="13"/>
    </location>
</feature>
<comment type="subunit">
    <text evidence="9">Component of the Mediator complex.</text>
</comment>
<evidence type="ECO:0000259" key="11">
    <source>
        <dbReference type="Pfam" id="PF11635"/>
    </source>
</evidence>
<evidence type="ECO:0000256" key="10">
    <source>
        <dbReference type="SAM" id="MobiDB-lite"/>
    </source>
</evidence>
<evidence type="ECO:0000259" key="12">
    <source>
        <dbReference type="Pfam" id="PF20719"/>
    </source>
</evidence>
<organism evidence="13 14">
    <name type="scientific">[Candida] anglica</name>
    <dbReference type="NCBI Taxonomy" id="148631"/>
    <lineage>
        <taxon>Eukaryota</taxon>
        <taxon>Fungi</taxon>
        <taxon>Dikarya</taxon>
        <taxon>Ascomycota</taxon>
        <taxon>Saccharomycotina</taxon>
        <taxon>Pichiomycetes</taxon>
        <taxon>Debaryomycetaceae</taxon>
        <taxon>Kurtzmaniella</taxon>
    </lineage>
</organism>
<dbReference type="Pfam" id="PF11635">
    <property type="entry name" value="Med16_N"/>
    <property type="match status" value="1"/>
</dbReference>
<keyword evidence="14" id="KW-1185">Reference proteome</keyword>
<dbReference type="InterPro" id="IPR021665">
    <property type="entry name" value="Mediator_Med16_N"/>
</dbReference>
<dbReference type="PANTHER" id="PTHR13224:SF6">
    <property type="entry name" value="MEDIATOR OF RNA POLYMERASE II TRANSCRIPTION SUBUNIT 16"/>
    <property type="match status" value="1"/>
</dbReference>
<dbReference type="InterPro" id="IPR048339">
    <property type="entry name" value="Mediator_Med16_C"/>
</dbReference>
<name>A0ABP0EKS8_9ASCO</name>
<feature type="compositionally biased region" description="Low complexity" evidence="10">
    <location>
        <begin position="136"/>
        <end position="152"/>
    </location>
</feature>
<evidence type="ECO:0000256" key="3">
    <source>
        <dbReference type="ARBA" id="ARBA00019614"/>
    </source>
</evidence>
<evidence type="ECO:0000313" key="14">
    <source>
        <dbReference type="Proteomes" id="UP001497600"/>
    </source>
</evidence>
<dbReference type="PANTHER" id="PTHR13224">
    <property type="entry name" value="THYROID HORMONE RECEPTOR-ASSOCIATED PROTEIN-RELATED"/>
    <property type="match status" value="1"/>
</dbReference>
<feature type="region of interest" description="Disordered" evidence="10">
    <location>
        <begin position="366"/>
        <end position="401"/>
    </location>
</feature>
<dbReference type="EMBL" id="OZ004260">
    <property type="protein sequence ID" value="CAK7920617.1"/>
    <property type="molecule type" value="Genomic_DNA"/>
</dbReference>
<keyword evidence="6 9" id="KW-0804">Transcription</keyword>
<sequence>MSSSLGETISRNSAEPEPEDISLSLEAGSEFAKCISWSKNGFIAYAVPGSIDKHNLLLTYLERVDEGSWQLAPSQRISVKPATESSQCYPLSLVSWSNLNTDLAVSDLVGNFYIYLAGVGVLDKPESSSAEKVTKNGNGSSTNGSDGVSSSNIAPSTSTDMKSSLSYELTSYNHLEMIYRDTVDKPKHPPILKSNNSIVAFKWLNIEKPQILNKPATHSAPNQAPNSPFTYNYGVSQSPPQGVTHPIPTKQACVALRRNGEMDFYYQGEHKVEYHKLACKLEGDATALHFATASIGFNKGKEIYITGYDTYSNMIKSYSAAIDWGYLVEAAQKQKLDPHYQTPVAAQTLPTLTVRNLNAMSPMTSEVNELDEENQEDGNYNKPVKSNVDDMEVDETSEKISPTTAARIGKLQSIDIISASQNADSDLEILISYETFPSNNSLWVHSTTIFRYRIAISSDGISEAFADLGARKNIQQPQVATNKFVLALQDKIVREGTLQSIDTSISDSFILITYENGKIDVIDREAQTIVNDPNAHIEVPPLKITSLFDIGFQFPEINSDQGPNMIAISPNLTSLVYTNVRNPHQQLTFSVVVSKREVSITPKELFITSVGFAFRHAYACYTNVCSDDLLALIQIEVIRIRKILHETLPDKQSSIDTVLSKFIESIICESHKAISFQLDVFGRESVDKLLSNPPLQKLLSLQLILGEFQGQGKVIRDIAWIVLNLRSTSFGIMFSLSSIYRKISKKKPAEDTLQDSITRAECITSLIGSVKWLIDLMIYLNQELIQLSNKVNEHESENVLSFNNSVVLPVILSKIPRLFLMYALSSIGKTNEILKKLHKDLSDCNKVYTPMKDALNRYFTIYNNSPLNVPWFENFLRECDAFITAEVTKESNLRGKNFPVKLEQKLVCQGEISGEMQKVARTVVAKYSTSIRRELKISELFFYDVDWLSIGTTNEVCKHKQNSDCTEENVIRQYPNLSANIKPRLHFANSYYIDGLRKVVLEGGPNFDSNVLPDSKQQIVQTKIRKCTRCRSVSYVNDPLAFASPTTIGLWTMVFQRTCICGSAWINCN</sequence>
<comment type="subcellular location">
    <subcellularLocation>
        <location evidence="1 9">Nucleus</location>
    </subcellularLocation>
</comment>
<comment type="similarity">
    <text evidence="2 9">Belongs to the Mediator complex subunit 16 family.</text>
</comment>
<dbReference type="InterPro" id="IPR048338">
    <property type="entry name" value="Mediator_Med16"/>
</dbReference>